<evidence type="ECO:0000256" key="1">
    <source>
        <dbReference type="SAM" id="MobiDB-lite"/>
    </source>
</evidence>
<evidence type="ECO:0000313" key="2">
    <source>
        <dbReference type="EMBL" id="KAJ1185134.1"/>
    </source>
</evidence>
<reference evidence="2" key="1">
    <citation type="journal article" date="2022" name="bioRxiv">
        <title>Sequencing and chromosome-scale assembly of the giantPleurodeles waltlgenome.</title>
        <authorList>
            <person name="Brown T."/>
            <person name="Elewa A."/>
            <person name="Iarovenko S."/>
            <person name="Subramanian E."/>
            <person name="Araus A.J."/>
            <person name="Petzold A."/>
            <person name="Susuki M."/>
            <person name="Suzuki K.-i.T."/>
            <person name="Hayashi T."/>
            <person name="Toyoda A."/>
            <person name="Oliveira C."/>
            <person name="Osipova E."/>
            <person name="Leigh N.D."/>
            <person name="Simon A."/>
            <person name="Yun M.H."/>
        </authorList>
    </citation>
    <scope>NUCLEOTIDE SEQUENCE</scope>
    <source>
        <strain evidence="2">20211129_DDA</strain>
        <tissue evidence="2">Liver</tissue>
    </source>
</reference>
<keyword evidence="3" id="KW-1185">Reference proteome</keyword>
<comment type="caution">
    <text evidence="2">The sequence shown here is derived from an EMBL/GenBank/DDBJ whole genome shotgun (WGS) entry which is preliminary data.</text>
</comment>
<proteinExistence type="predicted"/>
<name>A0AAV7U7T8_PLEWA</name>
<organism evidence="2 3">
    <name type="scientific">Pleurodeles waltl</name>
    <name type="common">Iberian ribbed newt</name>
    <dbReference type="NCBI Taxonomy" id="8319"/>
    <lineage>
        <taxon>Eukaryota</taxon>
        <taxon>Metazoa</taxon>
        <taxon>Chordata</taxon>
        <taxon>Craniata</taxon>
        <taxon>Vertebrata</taxon>
        <taxon>Euteleostomi</taxon>
        <taxon>Amphibia</taxon>
        <taxon>Batrachia</taxon>
        <taxon>Caudata</taxon>
        <taxon>Salamandroidea</taxon>
        <taxon>Salamandridae</taxon>
        <taxon>Pleurodelinae</taxon>
        <taxon>Pleurodeles</taxon>
    </lineage>
</organism>
<gene>
    <name evidence="2" type="ORF">NDU88_001929</name>
</gene>
<dbReference type="EMBL" id="JANPWB010000005">
    <property type="protein sequence ID" value="KAJ1185134.1"/>
    <property type="molecule type" value="Genomic_DNA"/>
</dbReference>
<evidence type="ECO:0000313" key="3">
    <source>
        <dbReference type="Proteomes" id="UP001066276"/>
    </source>
</evidence>
<accession>A0AAV7U7T8</accession>
<protein>
    <submittedName>
        <fullName evidence="2">Uncharacterized protein</fullName>
    </submittedName>
</protein>
<feature type="region of interest" description="Disordered" evidence="1">
    <location>
        <begin position="169"/>
        <end position="203"/>
    </location>
</feature>
<sequence length="203" mass="22709">MRILLPVERQCYYEPSVYGVVPETFAIFTWMFIVDGRNRNRTGGAGKKEAAIFRRGAWSHRGPRHLKWRLPILRVSNYAFFQAASRAVNSACIKFQKSQVWDIASGRSAGARWVPAGGMRLSLIGALRRSVQRSRAACGRTRPALCTPGSPPWASGQLRRTRRGHGVEPLPLWWRRGPSDGSGTTSAQPPISWARQSTRRAPI</sequence>
<dbReference type="AlphaFoldDB" id="A0AAV7U7T8"/>
<dbReference type="Proteomes" id="UP001066276">
    <property type="component" value="Chromosome 3_1"/>
</dbReference>